<dbReference type="InterPro" id="IPR001387">
    <property type="entry name" value="Cro/C1-type_HTH"/>
</dbReference>
<gene>
    <name evidence="2" type="ORF">GCM10025874_06630</name>
</gene>
<organism evidence="2 3">
    <name type="scientific">Arenivirga flava</name>
    <dbReference type="NCBI Taxonomy" id="1930060"/>
    <lineage>
        <taxon>Bacteria</taxon>
        <taxon>Bacillati</taxon>
        <taxon>Actinomycetota</taxon>
        <taxon>Actinomycetes</taxon>
        <taxon>Micrococcales</taxon>
        <taxon>Microbacteriaceae</taxon>
        <taxon>Arenivirga</taxon>
    </lineage>
</organism>
<feature type="domain" description="HTH cro/C1-type" evidence="1">
    <location>
        <begin position="7"/>
        <end position="61"/>
    </location>
</feature>
<dbReference type="SMART" id="SM00530">
    <property type="entry name" value="HTH_XRE"/>
    <property type="match status" value="1"/>
</dbReference>
<evidence type="ECO:0000313" key="3">
    <source>
        <dbReference type="Proteomes" id="UP001157160"/>
    </source>
</evidence>
<evidence type="ECO:0000259" key="1">
    <source>
        <dbReference type="PROSITE" id="PS50943"/>
    </source>
</evidence>
<dbReference type="GO" id="GO:0003677">
    <property type="term" value="F:DNA binding"/>
    <property type="evidence" value="ECO:0007669"/>
    <property type="project" value="InterPro"/>
</dbReference>
<dbReference type="CDD" id="cd00093">
    <property type="entry name" value="HTH_XRE"/>
    <property type="match status" value="1"/>
</dbReference>
<dbReference type="PROSITE" id="PS50943">
    <property type="entry name" value="HTH_CROC1"/>
    <property type="match status" value="1"/>
</dbReference>
<accession>A0AA37UI59</accession>
<dbReference type="AlphaFoldDB" id="A0AA37UI59"/>
<name>A0AA37UI59_9MICO</name>
<keyword evidence="3" id="KW-1185">Reference proteome</keyword>
<protein>
    <recommendedName>
        <fullName evidence="1">HTH cro/C1-type domain-containing protein</fullName>
    </recommendedName>
</protein>
<dbReference type="Gene3D" id="1.10.260.40">
    <property type="entry name" value="lambda repressor-like DNA-binding domains"/>
    <property type="match status" value="1"/>
</dbReference>
<reference evidence="2 3" key="1">
    <citation type="journal article" date="2014" name="Int. J. Syst. Evol. Microbiol.">
        <title>Complete genome sequence of Corynebacterium casei LMG S-19264T (=DSM 44701T), isolated from a smear-ripened cheese.</title>
        <authorList>
            <consortium name="US DOE Joint Genome Institute (JGI-PGF)"/>
            <person name="Walter F."/>
            <person name="Albersmeier A."/>
            <person name="Kalinowski J."/>
            <person name="Ruckert C."/>
        </authorList>
    </citation>
    <scope>NUCLEOTIDE SEQUENCE [LARGE SCALE GENOMIC DNA]</scope>
    <source>
        <strain evidence="2 3">NBRC 112289</strain>
    </source>
</reference>
<dbReference type="RefSeq" id="WP_284229978.1">
    <property type="nucleotide sequence ID" value="NZ_BSUL01000001.1"/>
</dbReference>
<proteinExistence type="predicted"/>
<evidence type="ECO:0000313" key="2">
    <source>
        <dbReference type="EMBL" id="GMA27410.1"/>
    </source>
</evidence>
<dbReference type="InterPro" id="IPR010982">
    <property type="entry name" value="Lambda_DNA-bd_dom_sf"/>
</dbReference>
<comment type="caution">
    <text evidence="2">The sequence shown here is derived from an EMBL/GenBank/DDBJ whole genome shotgun (WGS) entry which is preliminary data.</text>
</comment>
<dbReference type="SUPFAM" id="SSF47413">
    <property type="entry name" value="lambda repressor-like DNA-binding domains"/>
    <property type="match status" value="1"/>
</dbReference>
<dbReference type="Pfam" id="PF01381">
    <property type="entry name" value="HTH_3"/>
    <property type="match status" value="1"/>
</dbReference>
<sequence>MTVTSTVRTARRAAGVRQRDLALRTGIAESSLSQIERGHRVASTETADRILAGLGVRLVAYRSRAGDVADAARGISDRLSAGNAPGAVRRFVQLADDLDHAPAEERYLLSLTEPSTTGAETWDAALAALVQHRLEALSLPAPSWTDAPERFLSQEWILSGGPYVVPVDADEAPPAFRRRGVLIDPSFLESV</sequence>
<dbReference type="Proteomes" id="UP001157160">
    <property type="component" value="Unassembled WGS sequence"/>
</dbReference>
<dbReference type="EMBL" id="BSUL01000001">
    <property type="protein sequence ID" value="GMA27410.1"/>
    <property type="molecule type" value="Genomic_DNA"/>
</dbReference>